<keyword evidence="3" id="KW-0804">Transcription</keyword>
<dbReference type="RefSeq" id="WP_013797942.1">
    <property type="nucleotide sequence ID" value="NC_015559.1"/>
</dbReference>
<dbReference type="Proteomes" id="UP000009230">
    <property type="component" value="Chromosome"/>
</dbReference>
<dbReference type="AlphaFoldDB" id="F6CV56"/>
<dbReference type="GO" id="GO:0003677">
    <property type="term" value="F:DNA binding"/>
    <property type="evidence" value="ECO:0007669"/>
    <property type="project" value="UniProtKB-KW"/>
</dbReference>
<protein>
    <submittedName>
        <fullName evidence="5">Transcriptional regulator, HxlR family</fullName>
    </submittedName>
</protein>
<evidence type="ECO:0000313" key="5">
    <source>
        <dbReference type="EMBL" id="AEF56476.1"/>
    </source>
</evidence>
<dbReference type="STRING" id="491952.Mar181_3460"/>
<proteinExistence type="predicted"/>
<keyword evidence="1" id="KW-0805">Transcription regulation</keyword>
<dbReference type="InterPro" id="IPR036390">
    <property type="entry name" value="WH_DNA-bd_sf"/>
</dbReference>
<dbReference type="HOGENOM" id="CLU_111585_2_0_6"/>
<dbReference type="InterPro" id="IPR002577">
    <property type="entry name" value="HTH_HxlR"/>
</dbReference>
<dbReference type="PANTHER" id="PTHR33204:SF37">
    <property type="entry name" value="HTH-TYPE TRANSCRIPTIONAL REGULATOR YODB"/>
    <property type="match status" value="1"/>
</dbReference>
<evidence type="ECO:0000259" key="4">
    <source>
        <dbReference type="PROSITE" id="PS51118"/>
    </source>
</evidence>
<accession>F6CV56</accession>
<dbReference type="OrthoDB" id="9807069at2"/>
<feature type="domain" description="HTH hxlR-type" evidence="4">
    <location>
        <begin position="26"/>
        <end position="125"/>
    </location>
</feature>
<evidence type="ECO:0000313" key="6">
    <source>
        <dbReference type="Proteomes" id="UP000009230"/>
    </source>
</evidence>
<sequence>MSGFKVQTEGGKVIEFTRGNVLSNKCPSREILKHVTSRWAVLIFMVLKDGERHRFSDLRRTIEGVSEKMLAQTLQTLEQDNFVQRTSYPVVPPKVEYNLTPTGLQVADHVIELVSWLEDNIFNILNLEDTEEGAKASR</sequence>
<gene>
    <name evidence="5" type="ordered locus">Mar181_3460</name>
</gene>
<dbReference type="PROSITE" id="PS51118">
    <property type="entry name" value="HTH_HXLR"/>
    <property type="match status" value="1"/>
</dbReference>
<evidence type="ECO:0000256" key="2">
    <source>
        <dbReference type="ARBA" id="ARBA00023125"/>
    </source>
</evidence>
<dbReference type="EMBL" id="CP002771">
    <property type="protein sequence ID" value="AEF56476.1"/>
    <property type="molecule type" value="Genomic_DNA"/>
</dbReference>
<dbReference type="KEGG" id="mpc:Mar181_3460"/>
<reference evidence="5 6" key="1">
    <citation type="journal article" date="2012" name="Stand. Genomic Sci.">
        <title>Complete genome sequence of Marinomonas posidonica type strain (IVIA-Po-181(T)).</title>
        <authorList>
            <person name="Lucas-Elio P."/>
            <person name="Goodwin L."/>
            <person name="Woyke T."/>
            <person name="Pitluck S."/>
            <person name="Nolan M."/>
            <person name="Kyrpides N.C."/>
            <person name="Detter J.C."/>
            <person name="Copeland A."/>
            <person name="Lu M."/>
            <person name="Bruce D."/>
            <person name="Detter C."/>
            <person name="Tapia R."/>
            <person name="Han S."/>
            <person name="Land M.L."/>
            <person name="Ivanova N."/>
            <person name="Mikhailova N."/>
            <person name="Johnston A.W."/>
            <person name="Sanchez-Amat A."/>
        </authorList>
    </citation>
    <scope>NUCLEOTIDE SEQUENCE [LARGE SCALE GENOMIC DNA]</scope>
    <source>
        <strain evidence="6">CECT 7376 / NCIMB 14433 / IVIA-Po-181</strain>
    </source>
</reference>
<keyword evidence="2" id="KW-0238">DNA-binding</keyword>
<evidence type="ECO:0000256" key="1">
    <source>
        <dbReference type="ARBA" id="ARBA00023015"/>
    </source>
</evidence>
<name>F6CV56_MARPP</name>
<dbReference type="Gene3D" id="1.10.10.10">
    <property type="entry name" value="Winged helix-like DNA-binding domain superfamily/Winged helix DNA-binding domain"/>
    <property type="match status" value="1"/>
</dbReference>
<dbReference type="eggNOG" id="COG1733">
    <property type="taxonomic scope" value="Bacteria"/>
</dbReference>
<keyword evidence="6" id="KW-1185">Reference proteome</keyword>
<dbReference type="SUPFAM" id="SSF46785">
    <property type="entry name" value="Winged helix' DNA-binding domain"/>
    <property type="match status" value="1"/>
</dbReference>
<evidence type="ECO:0000256" key="3">
    <source>
        <dbReference type="ARBA" id="ARBA00023163"/>
    </source>
</evidence>
<dbReference type="PANTHER" id="PTHR33204">
    <property type="entry name" value="TRANSCRIPTIONAL REGULATOR, MARR FAMILY"/>
    <property type="match status" value="1"/>
</dbReference>
<dbReference type="Pfam" id="PF01638">
    <property type="entry name" value="HxlR"/>
    <property type="match status" value="1"/>
</dbReference>
<organism evidence="5 6">
    <name type="scientific">Marinomonas posidonica (strain CECT 7376 / NCIMB 14433 / IVIA-Po-181)</name>
    <dbReference type="NCBI Taxonomy" id="491952"/>
    <lineage>
        <taxon>Bacteria</taxon>
        <taxon>Pseudomonadati</taxon>
        <taxon>Pseudomonadota</taxon>
        <taxon>Gammaproteobacteria</taxon>
        <taxon>Oceanospirillales</taxon>
        <taxon>Oceanospirillaceae</taxon>
        <taxon>Marinomonas</taxon>
    </lineage>
</organism>
<dbReference type="InterPro" id="IPR036388">
    <property type="entry name" value="WH-like_DNA-bd_sf"/>
</dbReference>